<sequence>MISMADRLNAWNSNQLTEAKKIFFELGELFSDEKNWKINWLTRLFSFGQRWVERSRNMDVHIGLGEGNTLFVFCCGHFFLKVNLEFLGVYK</sequence>
<protein>
    <submittedName>
        <fullName evidence="1">Uncharacterized protein</fullName>
    </submittedName>
</protein>
<dbReference type="AlphaFoldDB" id="A0AAV4X7Y8"/>
<accession>A0AAV4X7Y8</accession>
<gene>
    <name evidence="1" type="ORF">CEXT_663231</name>
</gene>
<organism evidence="1 2">
    <name type="scientific">Caerostris extrusa</name>
    <name type="common">Bark spider</name>
    <name type="synonym">Caerostris bankana</name>
    <dbReference type="NCBI Taxonomy" id="172846"/>
    <lineage>
        <taxon>Eukaryota</taxon>
        <taxon>Metazoa</taxon>
        <taxon>Ecdysozoa</taxon>
        <taxon>Arthropoda</taxon>
        <taxon>Chelicerata</taxon>
        <taxon>Arachnida</taxon>
        <taxon>Araneae</taxon>
        <taxon>Araneomorphae</taxon>
        <taxon>Entelegynae</taxon>
        <taxon>Araneoidea</taxon>
        <taxon>Araneidae</taxon>
        <taxon>Caerostris</taxon>
    </lineage>
</organism>
<proteinExistence type="predicted"/>
<dbReference type="EMBL" id="BPLR01017278">
    <property type="protein sequence ID" value="GIY89984.1"/>
    <property type="molecule type" value="Genomic_DNA"/>
</dbReference>
<keyword evidence="2" id="KW-1185">Reference proteome</keyword>
<evidence type="ECO:0000313" key="1">
    <source>
        <dbReference type="EMBL" id="GIY89984.1"/>
    </source>
</evidence>
<name>A0AAV4X7Y8_CAEEX</name>
<dbReference type="Proteomes" id="UP001054945">
    <property type="component" value="Unassembled WGS sequence"/>
</dbReference>
<reference evidence="1 2" key="1">
    <citation type="submission" date="2021-06" db="EMBL/GenBank/DDBJ databases">
        <title>Caerostris extrusa draft genome.</title>
        <authorList>
            <person name="Kono N."/>
            <person name="Arakawa K."/>
        </authorList>
    </citation>
    <scope>NUCLEOTIDE SEQUENCE [LARGE SCALE GENOMIC DNA]</scope>
</reference>
<evidence type="ECO:0000313" key="2">
    <source>
        <dbReference type="Proteomes" id="UP001054945"/>
    </source>
</evidence>
<comment type="caution">
    <text evidence="1">The sequence shown here is derived from an EMBL/GenBank/DDBJ whole genome shotgun (WGS) entry which is preliminary data.</text>
</comment>